<keyword evidence="6" id="KW-0333">Golgi apparatus</keyword>
<keyword evidence="7 10" id="KW-0472">Membrane</keyword>
<name>A0ABR2VUG3_9FUNG</name>
<feature type="domain" description="T-SNARE coiled-coil homology" evidence="11">
    <location>
        <begin position="26"/>
        <end position="88"/>
    </location>
</feature>
<evidence type="ECO:0000256" key="3">
    <source>
        <dbReference type="ARBA" id="ARBA00022692"/>
    </source>
</evidence>
<dbReference type="SMART" id="SM00397">
    <property type="entry name" value="t_SNARE"/>
    <property type="match status" value="1"/>
</dbReference>
<feature type="transmembrane region" description="Helical" evidence="10">
    <location>
        <begin position="97"/>
        <end position="115"/>
    </location>
</feature>
<evidence type="ECO:0000256" key="8">
    <source>
        <dbReference type="ARBA" id="ARBA00046280"/>
    </source>
</evidence>
<organism evidence="12 13">
    <name type="scientific">Basidiobolus ranarum</name>
    <dbReference type="NCBI Taxonomy" id="34480"/>
    <lineage>
        <taxon>Eukaryota</taxon>
        <taxon>Fungi</taxon>
        <taxon>Fungi incertae sedis</taxon>
        <taxon>Zoopagomycota</taxon>
        <taxon>Entomophthoromycotina</taxon>
        <taxon>Basidiobolomycetes</taxon>
        <taxon>Basidiobolales</taxon>
        <taxon>Basidiobolaceae</taxon>
        <taxon>Basidiobolus</taxon>
    </lineage>
</organism>
<keyword evidence="13" id="KW-1185">Reference proteome</keyword>
<evidence type="ECO:0000256" key="5">
    <source>
        <dbReference type="ARBA" id="ARBA00022989"/>
    </source>
</evidence>
<keyword evidence="2" id="KW-0813">Transport</keyword>
<evidence type="ECO:0000256" key="6">
    <source>
        <dbReference type="ARBA" id="ARBA00023034"/>
    </source>
</evidence>
<sequence>MSNWGENSRKSPFGNTDDARKQADAHLVEQQNDIRLQELSSKVSALHRITTNIYDEVEGQNLLVDETGNSFSSFGTRFRGTTHRLTRMVSVPHKRHMCYIILAMVLILIIMYQLSLRAINTDQSEPLEPPTV</sequence>
<evidence type="ECO:0000256" key="7">
    <source>
        <dbReference type="ARBA" id="ARBA00023136"/>
    </source>
</evidence>
<dbReference type="CDD" id="cd15853">
    <property type="entry name" value="SNARE_Bet1"/>
    <property type="match status" value="1"/>
</dbReference>
<dbReference type="Gene3D" id="1.20.5.110">
    <property type="match status" value="1"/>
</dbReference>
<feature type="compositionally biased region" description="Basic and acidic residues" evidence="9">
    <location>
        <begin position="17"/>
        <end position="26"/>
    </location>
</feature>
<gene>
    <name evidence="12" type="ORF">K7432_011093</name>
</gene>
<dbReference type="InterPro" id="IPR039899">
    <property type="entry name" value="BET1_SNARE"/>
</dbReference>
<reference evidence="12 13" key="1">
    <citation type="submission" date="2023-04" db="EMBL/GenBank/DDBJ databases">
        <title>Genome of Basidiobolus ranarum AG-B5.</title>
        <authorList>
            <person name="Stajich J.E."/>
            <person name="Carter-House D."/>
            <person name="Gryganskyi A."/>
        </authorList>
    </citation>
    <scope>NUCLEOTIDE SEQUENCE [LARGE SCALE GENOMIC DNA]</scope>
    <source>
        <strain evidence="12 13">AG-B5</strain>
    </source>
</reference>
<evidence type="ECO:0000256" key="9">
    <source>
        <dbReference type="SAM" id="MobiDB-lite"/>
    </source>
</evidence>
<evidence type="ECO:0000313" key="13">
    <source>
        <dbReference type="Proteomes" id="UP001479436"/>
    </source>
</evidence>
<comment type="subcellular location">
    <subcellularLocation>
        <location evidence="8">Endomembrane system</location>
        <topology evidence="8">Single-pass type IV membrane protein</topology>
    </subcellularLocation>
    <subcellularLocation>
        <location evidence="1">Golgi apparatus membrane</location>
    </subcellularLocation>
</comment>
<dbReference type="SUPFAM" id="SSF58038">
    <property type="entry name" value="SNARE fusion complex"/>
    <property type="match status" value="1"/>
</dbReference>
<comment type="caution">
    <text evidence="12">The sequence shown here is derived from an EMBL/GenBank/DDBJ whole genome shotgun (WGS) entry which is preliminary data.</text>
</comment>
<protein>
    <recommendedName>
        <fullName evidence="11">t-SNARE coiled-coil homology domain-containing protein</fullName>
    </recommendedName>
</protein>
<dbReference type="PROSITE" id="PS50192">
    <property type="entry name" value="T_SNARE"/>
    <property type="match status" value="1"/>
</dbReference>
<keyword evidence="4" id="KW-0653">Protein transport</keyword>
<dbReference type="InterPro" id="IPR000727">
    <property type="entry name" value="T_SNARE_dom"/>
</dbReference>
<evidence type="ECO:0000313" key="12">
    <source>
        <dbReference type="EMBL" id="KAK9702732.1"/>
    </source>
</evidence>
<keyword evidence="5 10" id="KW-1133">Transmembrane helix</keyword>
<evidence type="ECO:0000256" key="1">
    <source>
        <dbReference type="ARBA" id="ARBA00004394"/>
    </source>
</evidence>
<evidence type="ECO:0000256" key="10">
    <source>
        <dbReference type="SAM" id="Phobius"/>
    </source>
</evidence>
<feature type="region of interest" description="Disordered" evidence="9">
    <location>
        <begin position="1"/>
        <end position="26"/>
    </location>
</feature>
<evidence type="ECO:0000259" key="11">
    <source>
        <dbReference type="PROSITE" id="PS50192"/>
    </source>
</evidence>
<evidence type="ECO:0000256" key="2">
    <source>
        <dbReference type="ARBA" id="ARBA00022448"/>
    </source>
</evidence>
<keyword evidence="3 10" id="KW-0812">Transmembrane</keyword>
<accession>A0ABR2VUG3</accession>
<evidence type="ECO:0000256" key="4">
    <source>
        <dbReference type="ARBA" id="ARBA00022927"/>
    </source>
</evidence>
<proteinExistence type="predicted"/>
<dbReference type="EMBL" id="JASJQH010007699">
    <property type="protein sequence ID" value="KAK9702732.1"/>
    <property type="molecule type" value="Genomic_DNA"/>
</dbReference>
<dbReference type="Proteomes" id="UP001479436">
    <property type="component" value="Unassembled WGS sequence"/>
</dbReference>
<dbReference type="PANTHER" id="PTHR12791">
    <property type="entry name" value="GOLGI SNARE BET1-RELATED"/>
    <property type="match status" value="1"/>
</dbReference>